<dbReference type="Gene3D" id="3.40.50.300">
    <property type="entry name" value="P-loop containing nucleotide triphosphate hydrolases"/>
    <property type="match status" value="1"/>
</dbReference>
<evidence type="ECO:0000256" key="2">
    <source>
        <dbReference type="ARBA" id="ARBA00022741"/>
    </source>
</evidence>
<protein>
    <submittedName>
        <fullName evidence="3">Uncharacterized protein</fullName>
    </submittedName>
</protein>
<dbReference type="CDD" id="cd00154">
    <property type="entry name" value="Rab"/>
    <property type="match status" value="1"/>
</dbReference>
<dbReference type="Pfam" id="PF00071">
    <property type="entry name" value="Ras"/>
    <property type="match status" value="1"/>
</dbReference>
<dbReference type="InterPro" id="IPR027417">
    <property type="entry name" value="P-loop_NTPase"/>
</dbReference>
<dbReference type="Proteomes" id="UP000678393">
    <property type="component" value="Unassembled WGS sequence"/>
</dbReference>
<dbReference type="SUPFAM" id="SSF52540">
    <property type="entry name" value="P-loop containing nucleoside triphosphate hydrolases"/>
    <property type="match status" value="1"/>
</dbReference>
<dbReference type="InterPro" id="IPR005225">
    <property type="entry name" value="Small_GTP-bd"/>
</dbReference>
<evidence type="ECO:0000313" key="3">
    <source>
        <dbReference type="EMBL" id="CAG5118234.1"/>
    </source>
</evidence>
<dbReference type="AlphaFoldDB" id="A0A8S3YMN7"/>
<dbReference type="GO" id="GO:0005525">
    <property type="term" value="F:GTP binding"/>
    <property type="evidence" value="ECO:0007669"/>
    <property type="project" value="InterPro"/>
</dbReference>
<name>A0A8S3YMN7_9EUPU</name>
<dbReference type="PRINTS" id="PR00449">
    <property type="entry name" value="RASTRNSFRMNG"/>
</dbReference>
<dbReference type="InterPro" id="IPR001806">
    <property type="entry name" value="Small_GTPase"/>
</dbReference>
<comment type="caution">
    <text evidence="3">The sequence shown here is derived from an EMBL/GenBank/DDBJ whole genome shotgun (WGS) entry which is preliminary data.</text>
</comment>
<dbReference type="EMBL" id="CAJHNH020000519">
    <property type="protein sequence ID" value="CAG5118234.1"/>
    <property type="molecule type" value="Genomic_DNA"/>
</dbReference>
<comment type="similarity">
    <text evidence="1">Belongs to the small GTPase superfamily. Rab family.</text>
</comment>
<dbReference type="SMART" id="SM00175">
    <property type="entry name" value="RAB"/>
    <property type="match status" value="1"/>
</dbReference>
<dbReference type="PROSITE" id="PS51419">
    <property type="entry name" value="RAB"/>
    <property type="match status" value="1"/>
</dbReference>
<keyword evidence="2" id="KW-0547">Nucleotide-binding</keyword>
<dbReference type="SMART" id="SM00174">
    <property type="entry name" value="RHO"/>
    <property type="match status" value="1"/>
</dbReference>
<dbReference type="OrthoDB" id="265044at2759"/>
<proteinExistence type="inferred from homology"/>
<accession>A0A8S3YMN7</accession>
<evidence type="ECO:0000256" key="1">
    <source>
        <dbReference type="ARBA" id="ARBA00006270"/>
    </source>
</evidence>
<gene>
    <name evidence="3" type="ORF">CUNI_LOCUS3792</name>
</gene>
<dbReference type="SMART" id="SM00173">
    <property type="entry name" value="RAS"/>
    <property type="match status" value="1"/>
</dbReference>
<evidence type="ECO:0000313" key="4">
    <source>
        <dbReference type="Proteomes" id="UP000678393"/>
    </source>
</evidence>
<feature type="non-terminal residue" evidence="3">
    <location>
        <position position="1"/>
    </location>
</feature>
<dbReference type="NCBIfam" id="TIGR00231">
    <property type="entry name" value="small_GTP"/>
    <property type="match status" value="1"/>
</dbReference>
<dbReference type="GO" id="GO:0003924">
    <property type="term" value="F:GTPase activity"/>
    <property type="evidence" value="ECO:0007669"/>
    <property type="project" value="InterPro"/>
</dbReference>
<dbReference type="PANTHER" id="PTHR47978">
    <property type="match status" value="1"/>
</dbReference>
<reference evidence="3" key="1">
    <citation type="submission" date="2021-04" db="EMBL/GenBank/DDBJ databases">
        <authorList>
            <consortium name="Molecular Ecology Group"/>
        </authorList>
    </citation>
    <scope>NUCLEOTIDE SEQUENCE</scope>
</reference>
<keyword evidence="4" id="KW-1185">Reference proteome</keyword>
<organism evidence="3 4">
    <name type="scientific">Candidula unifasciata</name>
    <dbReference type="NCBI Taxonomy" id="100452"/>
    <lineage>
        <taxon>Eukaryota</taxon>
        <taxon>Metazoa</taxon>
        <taxon>Spiralia</taxon>
        <taxon>Lophotrochozoa</taxon>
        <taxon>Mollusca</taxon>
        <taxon>Gastropoda</taxon>
        <taxon>Heterobranchia</taxon>
        <taxon>Euthyneura</taxon>
        <taxon>Panpulmonata</taxon>
        <taxon>Eupulmonata</taxon>
        <taxon>Stylommatophora</taxon>
        <taxon>Helicina</taxon>
        <taxon>Helicoidea</taxon>
        <taxon>Geomitridae</taxon>
        <taxon>Candidula</taxon>
    </lineage>
</organism>
<sequence>ETVEKAVLDIKVSLLGDSSVGKSSITSSFHEKLVEFEPKATICFEFSSKLVSYGDGSKVRYTIYDTAGQERFRSVMPNCIRNMDAVIVVYDITNKEGKRKAEFSNSFFLETSAVTGEKVDAIFQELSTTIREKKINELFHGARIPLHEMAVRLSANTLQQRQGRSPCC</sequence>